<feature type="repeat" description="ANK" evidence="3">
    <location>
        <begin position="404"/>
        <end position="436"/>
    </location>
</feature>
<dbReference type="STRING" id="174720.A0A0N5BFC4"/>
<dbReference type="PRINTS" id="PR01415">
    <property type="entry name" value="ANKYRIN"/>
</dbReference>
<dbReference type="InterPro" id="IPR036770">
    <property type="entry name" value="Ankyrin_rpt-contain_sf"/>
</dbReference>
<dbReference type="SMART" id="SM00248">
    <property type="entry name" value="ANK"/>
    <property type="match status" value="15"/>
</dbReference>
<sequence>MVFEDPLKIKHIIGFSVSPEIRISDLLYDYKSLLETTYTMPSISNISSNSTGDGGLYEKICNVISLDDHQEFEKLLRIQSLANIIHTKDFQDRSVLTLLCIVDKPKIASVLLKKGLSIDDRDKLGRNALYWAVKCESIKIVKWLLQLPINENFILSKDNQGITSLHIAATKSSSEILRLLLDALPNKNKSLLRNMYDTHNRMPLHYAAASGSLECVEKFMDEALSLPVSIRDMYGNTPLMLACGNNYASEVIRCLSNKQSVSVASRNGYGMSALHIAVLANNIDGVRILLEECKIPTEIYDKDYKTLLHYAAQNGNFKIVEILLSNGARYNACDKYRATPLHYAAEISWPIFYVLVSKNSYNDCEMADKEGRTPFMWAVVSENERVISKMLKTFDIPRHGKDNHNYTALHLAAFTGNVSICKTLLQQGWVVTAEDKFGATPLHIAAGKGFTNIVQIFCTSNEIIGKVDINLRTALFYAALGGQPRTLNVMVSDLGFDKMAKDILNRTALHAAAYCGFVACVQKLIDHGVEINAIDIDEETPLHVACSRGKEDVVRVLVKSGAMINPYSRINEITPLNYAIANKHTELIQFLKERNAVTGEEIRNIAASIITRAIRRYVTKKQQCLLGLLSGSTIQLSEQSSNNLSRFPDQCIYRNDNLLKILTRNRRSSQSTDRHTYENGLSVEVVNTYIYDSYYMYRLYF</sequence>
<evidence type="ECO:0000313" key="4">
    <source>
        <dbReference type="Proteomes" id="UP000046392"/>
    </source>
</evidence>
<dbReference type="InterPro" id="IPR050889">
    <property type="entry name" value="Dendritic_Spine_Reg/Scaffold"/>
</dbReference>
<organism evidence="4 5">
    <name type="scientific">Strongyloides papillosus</name>
    <name type="common">Intestinal threadworm</name>
    <dbReference type="NCBI Taxonomy" id="174720"/>
    <lineage>
        <taxon>Eukaryota</taxon>
        <taxon>Metazoa</taxon>
        <taxon>Ecdysozoa</taxon>
        <taxon>Nematoda</taxon>
        <taxon>Chromadorea</taxon>
        <taxon>Rhabditida</taxon>
        <taxon>Tylenchina</taxon>
        <taxon>Panagrolaimomorpha</taxon>
        <taxon>Strongyloidoidea</taxon>
        <taxon>Strongyloididae</taxon>
        <taxon>Strongyloides</taxon>
    </lineage>
</organism>
<dbReference type="AlphaFoldDB" id="A0A0N5BFC4"/>
<dbReference type="Gene3D" id="1.25.40.20">
    <property type="entry name" value="Ankyrin repeat-containing domain"/>
    <property type="match status" value="4"/>
</dbReference>
<reference evidence="5" key="1">
    <citation type="submission" date="2017-02" db="UniProtKB">
        <authorList>
            <consortium name="WormBaseParasite"/>
        </authorList>
    </citation>
    <scope>IDENTIFICATION</scope>
</reference>
<evidence type="ECO:0000256" key="2">
    <source>
        <dbReference type="ARBA" id="ARBA00023043"/>
    </source>
</evidence>
<feature type="repeat" description="ANK" evidence="3">
    <location>
        <begin position="160"/>
        <end position="182"/>
    </location>
</feature>
<dbReference type="PROSITE" id="PS50088">
    <property type="entry name" value="ANK_REPEAT"/>
    <property type="match status" value="6"/>
</dbReference>
<protein>
    <submittedName>
        <fullName evidence="5">ANK_REP_REGION domain-containing protein</fullName>
    </submittedName>
</protein>
<name>A0A0N5BFC4_STREA</name>
<evidence type="ECO:0000313" key="5">
    <source>
        <dbReference type="WBParaSite" id="SPAL_0000469100.1"/>
    </source>
</evidence>
<dbReference type="Pfam" id="PF00023">
    <property type="entry name" value="Ank"/>
    <property type="match status" value="1"/>
</dbReference>
<dbReference type="PANTHER" id="PTHR24166:SF48">
    <property type="entry name" value="PROTEIN VAPYRIN"/>
    <property type="match status" value="1"/>
</dbReference>
<dbReference type="PANTHER" id="PTHR24166">
    <property type="entry name" value="ROLLING PEBBLES, ISOFORM B"/>
    <property type="match status" value="1"/>
</dbReference>
<accession>A0A0N5BFC4</accession>
<proteinExistence type="predicted"/>
<dbReference type="PROSITE" id="PS50297">
    <property type="entry name" value="ANK_REP_REGION"/>
    <property type="match status" value="6"/>
</dbReference>
<keyword evidence="4" id="KW-1185">Reference proteome</keyword>
<keyword evidence="2 3" id="KW-0040">ANK repeat</keyword>
<dbReference type="WBParaSite" id="SPAL_0000469100.1">
    <property type="protein sequence ID" value="SPAL_0000469100.1"/>
    <property type="gene ID" value="SPAL_0000469100"/>
</dbReference>
<feature type="repeat" description="ANK" evidence="3">
    <location>
        <begin position="504"/>
        <end position="536"/>
    </location>
</feature>
<evidence type="ECO:0000256" key="3">
    <source>
        <dbReference type="PROSITE-ProRule" id="PRU00023"/>
    </source>
</evidence>
<dbReference type="Proteomes" id="UP000046392">
    <property type="component" value="Unplaced"/>
</dbReference>
<feature type="repeat" description="ANK" evidence="3">
    <location>
        <begin position="537"/>
        <end position="569"/>
    </location>
</feature>
<dbReference type="SUPFAM" id="SSF48403">
    <property type="entry name" value="Ankyrin repeat"/>
    <property type="match status" value="2"/>
</dbReference>
<feature type="repeat" description="ANK" evidence="3">
    <location>
        <begin position="303"/>
        <end position="335"/>
    </location>
</feature>
<evidence type="ECO:0000256" key="1">
    <source>
        <dbReference type="ARBA" id="ARBA00022737"/>
    </source>
</evidence>
<keyword evidence="1" id="KW-0677">Repeat</keyword>
<dbReference type="InterPro" id="IPR002110">
    <property type="entry name" value="Ankyrin_rpt"/>
</dbReference>
<feature type="repeat" description="ANK" evidence="3">
    <location>
        <begin position="269"/>
        <end position="291"/>
    </location>
</feature>
<dbReference type="Pfam" id="PF12796">
    <property type="entry name" value="Ank_2"/>
    <property type="match status" value="6"/>
</dbReference>